<dbReference type="EMBL" id="CP017258">
    <property type="protein sequence ID" value="AQW87141.1"/>
    <property type="molecule type" value="Genomic_DNA"/>
</dbReference>
<evidence type="ECO:0000313" key="1">
    <source>
        <dbReference type="EMBL" id="AQW87141.1"/>
    </source>
</evidence>
<proteinExistence type="predicted"/>
<evidence type="ECO:0000313" key="2">
    <source>
        <dbReference type="Proteomes" id="UP000190868"/>
    </source>
</evidence>
<dbReference type="Pfam" id="PF17236">
    <property type="entry name" value="SU10_MCP"/>
    <property type="match status" value="1"/>
</dbReference>
<accession>A0A1S6U5X9</accession>
<name>A0A1S6U5X9_9BACT</name>
<protein>
    <recommendedName>
        <fullName evidence="3">Major capsid protein</fullName>
    </recommendedName>
</protein>
<sequence length="327" mass="35755">MAITSTGFQNPATRREGLVPSVYDKIIMVGAEDTPLLSLIGKSKVSGITHSWIVDSLADPKKNAQKEISDFTGAAKSTKQSVTNSTQIFTTDVMVSKTMQAVKTYGGKELQHELGKKTKEHKLDIEYALLGLGRNSDAKQSVFLKPTTRADETPAEMAGLFYYLAKGASAFTSGARGNVLAFDNSQNWQGTKTPLTEKELNTILQKIWDSGATPKDVFIGASLKQAINKMATRQFGGEKKINTRVTSLETDFGVVNFRLHRFLNTKYGLDDVLIAGDFDYAKMGLLIPTTIEEVPTSKTATQKRFYTEGCLEVRNADAFCIGVGLRA</sequence>
<organism evidence="1 2">
    <name type="scientific">Campylobacter pinnipediorum subsp. caledonicus</name>
    <dbReference type="NCBI Taxonomy" id="1874362"/>
    <lineage>
        <taxon>Bacteria</taxon>
        <taxon>Pseudomonadati</taxon>
        <taxon>Campylobacterota</taxon>
        <taxon>Epsilonproteobacteria</taxon>
        <taxon>Campylobacterales</taxon>
        <taxon>Campylobacteraceae</taxon>
        <taxon>Campylobacter</taxon>
    </lineage>
</organism>
<gene>
    <name evidence="1" type="ORF">CPIN18021_0294</name>
</gene>
<dbReference type="AlphaFoldDB" id="A0A1S6U5X9"/>
<dbReference type="Proteomes" id="UP000190868">
    <property type="component" value="Chromosome"/>
</dbReference>
<evidence type="ECO:0008006" key="3">
    <source>
        <dbReference type="Google" id="ProtNLM"/>
    </source>
</evidence>
<keyword evidence="2" id="KW-1185">Reference proteome</keyword>
<dbReference type="RefSeq" id="WP_078424251.1">
    <property type="nucleotide sequence ID" value="NZ_CP017258.1"/>
</dbReference>
<reference evidence="2" key="1">
    <citation type="submission" date="2016-09" db="EMBL/GenBank/DDBJ databases">
        <title>Comparative genomics of the Campylobacter concisus group.</title>
        <authorList>
            <person name="Miller W.G."/>
            <person name="Yee E."/>
            <person name="Chapman M.H."/>
            <person name="Huynh S."/>
            <person name="Bono J.L."/>
            <person name="On S.L.W."/>
            <person name="StLeger J."/>
            <person name="Foster G."/>
            <person name="Parker C.T."/>
        </authorList>
    </citation>
    <scope>NUCLEOTIDE SEQUENCE [LARGE SCALE GENOMIC DNA]</scope>
    <source>
        <strain evidence="2">RM18021</strain>
    </source>
</reference>
<dbReference type="InterPro" id="IPR035198">
    <property type="entry name" value="SU10_MCP"/>
</dbReference>